<feature type="transmembrane region" description="Helical" evidence="12">
    <location>
        <begin position="393"/>
        <end position="413"/>
    </location>
</feature>
<evidence type="ECO:0000256" key="6">
    <source>
        <dbReference type="ARBA" id="ARBA00022692"/>
    </source>
</evidence>
<comment type="subcellular location">
    <subcellularLocation>
        <location evidence="12">Cell membrane</location>
        <topology evidence="12">Multi-pass membrane protein</topology>
    </subcellularLocation>
    <subcellularLocation>
        <location evidence="1">Membrane</location>
        <topology evidence="1">Multi-pass membrane protein</topology>
    </subcellularLocation>
</comment>
<keyword evidence="8 12" id="KW-0630">Potassium</keyword>
<feature type="transmembrane region" description="Helical" evidence="12">
    <location>
        <begin position="425"/>
        <end position="441"/>
    </location>
</feature>
<dbReference type="HAMAP" id="MF_01522">
    <property type="entry name" value="Kup"/>
    <property type="match status" value="1"/>
</dbReference>
<comment type="catalytic activity">
    <reaction evidence="12">
        <text>K(+)(in) + H(+)(in) = K(+)(out) + H(+)(out)</text>
        <dbReference type="Rhea" id="RHEA:28490"/>
        <dbReference type="ChEBI" id="CHEBI:15378"/>
        <dbReference type="ChEBI" id="CHEBI:29103"/>
    </reaction>
</comment>
<dbReference type="PANTHER" id="PTHR30540">
    <property type="entry name" value="OSMOTIC STRESS POTASSIUM TRANSPORTER"/>
    <property type="match status" value="1"/>
</dbReference>
<feature type="transmembrane region" description="Helical" evidence="12">
    <location>
        <begin position="140"/>
        <end position="158"/>
    </location>
</feature>
<keyword evidence="7 12" id="KW-0769">Symport</keyword>
<sequence length="624" mass="66935">MTESAAVPLKKPAMLLAGVGALGVVFGDIGTSPLYTFKTVLDMTGGDNPHTIYGVISLLIWTLIVVTTIKYAGFAMRIDNDGEGGILALMALLGVKRHKRPLIVAAGLFGAALIYGDGAITPAISVLSALEGLNIVEPSLHHYVLPLTALILLALFALQPAGTARIGRTFGPIMALWFVTMAVLGIWGIIKHPAILWALNPYYAFAYLLHSGGSGFLVLGGVFLCVTGAEALYADMGHFGAGPIKLAWSALVFPSLVLNYAGQGAIVLAGAPTDGNIFYRLCPSSLTLPLIILSTIATIIASQSIITGAFSMTRQAIQLGWMPRLKVSQTSREGYGQIYVGAVNWLLMLVTIGLALGFGKSDNLAAAYGIAVSATMLMTTMLLFIAMREIWKWNLAASIAVAGVFLIVDASFFASNMMKLLDGGYVPLLLATAVYLVMYIWHRGIVAMAARLTEDPLPVDAFLDELTRTGVARVPGTAVFLTRSQATTPPVMQLYVKHTMSLHKRVLAVKLEIASIPHVAARNRLALSEVGPNFWSVTATYGFMERPDMPALMAQIATNGCPIDPKKLTYFVSMEKIVPGEGPHSLPRWIRMLFSVMLRNCARVTDYLRIPAGQVVDIGRQVAI</sequence>
<feature type="transmembrane region" description="Helical" evidence="12">
    <location>
        <begin position="202"/>
        <end position="226"/>
    </location>
</feature>
<dbReference type="Pfam" id="PF02705">
    <property type="entry name" value="K_trans"/>
    <property type="match status" value="1"/>
</dbReference>
<evidence type="ECO:0000259" key="14">
    <source>
        <dbReference type="Pfam" id="PF22776"/>
    </source>
</evidence>
<keyword evidence="16" id="KW-1185">Reference proteome</keyword>
<feature type="transmembrane region" description="Helical" evidence="12">
    <location>
        <begin position="102"/>
        <end position="120"/>
    </location>
</feature>
<evidence type="ECO:0000256" key="7">
    <source>
        <dbReference type="ARBA" id="ARBA00022847"/>
    </source>
</evidence>
<feature type="domain" description="K+ potassium transporter integral membrane" evidence="13">
    <location>
        <begin position="19"/>
        <end position="464"/>
    </location>
</feature>
<evidence type="ECO:0000256" key="11">
    <source>
        <dbReference type="ARBA" id="ARBA00023136"/>
    </source>
</evidence>
<evidence type="ECO:0000256" key="12">
    <source>
        <dbReference type="HAMAP-Rule" id="MF_01522"/>
    </source>
</evidence>
<evidence type="ECO:0000256" key="3">
    <source>
        <dbReference type="ARBA" id="ARBA00022448"/>
    </source>
</evidence>
<protein>
    <recommendedName>
        <fullName evidence="12">Probable potassium transport system protein Kup</fullName>
    </recommendedName>
</protein>
<dbReference type="Proteomes" id="UP001430193">
    <property type="component" value="Unassembled WGS sequence"/>
</dbReference>
<comment type="similarity">
    <text evidence="2 12">Belongs to the HAK/KUP transporter (TC 2.A.72) family.</text>
</comment>
<keyword evidence="9 12" id="KW-1133">Transmembrane helix</keyword>
<keyword evidence="5 12" id="KW-0633">Potassium transport</keyword>
<dbReference type="Pfam" id="PF22776">
    <property type="entry name" value="K_trans_C"/>
    <property type="match status" value="1"/>
</dbReference>
<evidence type="ECO:0000256" key="1">
    <source>
        <dbReference type="ARBA" id="ARBA00004141"/>
    </source>
</evidence>
<dbReference type="RefSeq" id="WP_239537814.1">
    <property type="nucleotide sequence ID" value="NZ_BSOC01000003.1"/>
</dbReference>
<evidence type="ECO:0000313" key="16">
    <source>
        <dbReference type="Proteomes" id="UP001430193"/>
    </source>
</evidence>
<gene>
    <name evidence="12" type="primary">kup</name>
    <name evidence="15" type="ORF">ISS99_09175</name>
</gene>
<dbReference type="InterPro" id="IPR023051">
    <property type="entry name" value="Kup"/>
</dbReference>
<organism evidence="15 16">
    <name type="scientific">Dyella mobilis</name>
    <dbReference type="NCBI Taxonomy" id="1849582"/>
    <lineage>
        <taxon>Bacteria</taxon>
        <taxon>Pseudomonadati</taxon>
        <taxon>Pseudomonadota</taxon>
        <taxon>Gammaproteobacteria</taxon>
        <taxon>Lysobacterales</taxon>
        <taxon>Rhodanobacteraceae</taxon>
        <taxon>Dyella</taxon>
    </lineage>
</organism>
<dbReference type="EMBL" id="JADIKF010000038">
    <property type="protein sequence ID" value="MBM7129695.1"/>
    <property type="molecule type" value="Genomic_DNA"/>
</dbReference>
<keyword evidence="11 12" id="KW-0472">Membrane</keyword>
<feature type="transmembrane region" description="Helical" evidence="12">
    <location>
        <begin position="51"/>
        <end position="69"/>
    </location>
</feature>
<evidence type="ECO:0000256" key="8">
    <source>
        <dbReference type="ARBA" id="ARBA00022958"/>
    </source>
</evidence>
<evidence type="ECO:0000259" key="13">
    <source>
        <dbReference type="Pfam" id="PF02705"/>
    </source>
</evidence>
<feature type="transmembrane region" description="Helical" evidence="12">
    <location>
        <begin position="246"/>
        <end position="270"/>
    </location>
</feature>
<keyword evidence="4 12" id="KW-1003">Cell membrane</keyword>
<keyword evidence="6 12" id="KW-0812">Transmembrane</keyword>
<feature type="domain" description="K+ potassium transporter C-terminal" evidence="14">
    <location>
        <begin position="475"/>
        <end position="624"/>
    </location>
</feature>
<keyword evidence="3 12" id="KW-0813">Transport</keyword>
<dbReference type="PANTHER" id="PTHR30540:SF79">
    <property type="entry name" value="LOW AFFINITY POTASSIUM TRANSPORT SYSTEM PROTEIN KUP"/>
    <property type="match status" value="1"/>
</dbReference>
<evidence type="ECO:0000256" key="10">
    <source>
        <dbReference type="ARBA" id="ARBA00023065"/>
    </source>
</evidence>
<name>A0ABS2KF68_9GAMM</name>
<evidence type="ECO:0000256" key="2">
    <source>
        <dbReference type="ARBA" id="ARBA00007019"/>
    </source>
</evidence>
<dbReference type="InterPro" id="IPR053952">
    <property type="entry name" value="K_trans_C"/>
</dbReference>
<accession>A0ABS2KF68</accession>
<reference evidence="15" key="1">
    <citation type="submission" date="2020-10" db="EMBL/GenBank/DDBJ databases">
        <title>Phylogeny of dyella-like bacteria.</title>
        <authorList>
            <person name="Fu J."/>
        </authorList>
    </citation>
    <scope>NUCLEOTIDE SEQUENCE</scope>
    <source>
        <strain evidence="15">DHON07</strain>
    </source>
</reference>
<feature type="transmembrane region" description="Helical" evidence="12">
    <location>
        <begin position="334"/>
        <end position="359"/>
    </location>
</feature>
<dbReference type="InterPro" id="IPR003855">
    <property type="entry name" value="K+_transporter"/>
</dbReference>
<evidence type="ECO:0000256" key="5">
    <source>
        <dbReference type="ARBA" id="ARBA00022538"/>
    </source>
</evidence>
<keyword evidence="10 12" id="KW-0406">Ion transport</keyword>
<feature type="transmembrane region" description="Helical" evidence="12">
    <location>
        <begin position="170"/>
        <end position="190"/>
    </location>
</feature>
<evidence type="ECO:0000256" key="4">
    <source>
        <dbReference type="ARBA" id="ARBA00022475"/>
    </source>
</evidence>
<evidence type="ECO:0000313" key="15">
    <source>
        <dbReference type="EMBL" id="MBM7129695.1"/>
    </source>
</evidence>
<dbReference type="InterPro" id="IPR053951">
    <property type="entry name" value="K_trans_N"/>
</dbReference>
<feature type="transmembrane region" description="Helical" evidence="12">
    <location>
        <begin position="365"/>
        <end position="386"/>
    </location>
</feature>
<comment type="caution">
    <text evidence="15">The sequence shown here is derived from an EMBL/GenBank/DDBJ whole genome shotgun (WGS) entry which is preliminary data.</text>
</comment>
<proteinExistence type="inferred from homology"/>
<comment type="function">
    <text evidence="12">Transport of potassium into the cell. Likely operates as a K(+):H(+) symporter.</text>
</comment>
<evidence type="ECO:0000256" key="9">
    <source>
        <dbReference type="ARBA" id="ARBA00022989"/>
    </source>
</evidence>
<feature type="transmembrane region" description="Helical" evidence="12">
    <location>
        <begin position="290"/>
        <end position="313"/>
    </location>
</feature>